<dbReference type="EMBL" id="PEMG01000122">
    <property type="protein sequence ID" value="RTI09729.1"/>
    <property type="molecule type" value="Genomic_DNA"/>
</dbReference>
<organism evidence="1 2">
    <name type="scientific">Thermus scotoductus</name>
    <dbReference type="NCBI Taxonomy" id="37636"/>
    <lineage>
        <taxon>Bacteria</taxon>
        <taxon>Thermotogati</taxon>
        <taxon>Deinococcota</taxon>
        <taxon>Deinococci</taxon>
        <taxon>Thermales</taxon>
        <taxon>Thermaceae</taxon>
        <taxon>Thermus</taxon>
    </lineage>
</organism>
<dbReference type="AlphaFoldDB" id="A0A430UQ35"/>
<accession>A0A430UQ35</accession>
<gene>
    <name evidence="1" type="ORF">CSW30_05370</name>
</gene>
<protein>
    <submittedName>
        <fullName evidence="1">Phosphoglucomutase</fullName>
    </submittedName>
</protein>
<dbReference type="InterPro" id="IPR016055">
    <property type="entry name" value="A-D-PHexomutase_a/b/a-I/II/III"/>
</dbReference>
<comment type="caution">
    <text evidence="1">The sequence shown here is derived from an EMBL/GenBank/DDBJ whole genome shotgun (WGS) entry which is preliminary data.</text>
</comment>
<evidence type="ECO:0000313" key="1">
    <source>
        <dbReference type="EMBL" id="RTI09729.1"/>
    </source>
</evidence>
<dbReference type="SUPFAM" id="SSF53738">
    <property type="entry name" value="Phosphoglucomutase, first 3 domains"/>
    <property type="match status" value="1"/>
</dbReference>
<name>A0A430UQ35_THESC</name>
<proteinExistence type="predicted"/>
<dbReference type="Proteomes" id="UP000287173">
    <property type="component" value="Unassembled WGS sequence"/>
</dbReference>
<evidence type="ECO:0000313" key="2">
    <source>
        <dbReference type="Proteomes" id="UP000287173"/>
    </source>
</evidence>
<feature type="non-terminal residue" evidence="1">
    <location>
        <position position="1"/>
    </location>
</feature>
<reference evidence="1 2" key="1">
    <citation type="journal article" date="2019" name="Extremophiles">
        <title>Biogeography of thermophiles and predominance of Thermus scotoductus in domestic water heaters.</title>
        <authorList>
            <person name="Wilpiszeski R.L."/>
            <person name="Zhang Z."/>
            <person name="House C.H."/>
        </authorList>
    </citation>
    <scope>NUCLEOTIDE SEQUENCE [LARGE SCALE GENOMIC DNA]</scope>
    <source>
        <strain evidence="1 2">17_S17</strain>
    </source>
</reference>
<dbReference type="Gene3D" id="3.40.120.10">
    <property type="entry name" value="Alpha-D-Glucose-1,6-Bisphosphate, subunit A, domain 3"/>
    <property type="match status" value="1"/>
</dbReference>
<dbReference type="GO" id="GO:0016868">
    <property type="term" value="F:intramolecular phosphotransferase activity"/>
    <property type="evidence" value="ECO:0007669"/>
    <property type="project" value="InterPro"/>
</dbReference>
<sequence length="99" mass="10720">LFYGVDPDPKPENLPTLLVLMKAVEPPAVGFALDGDADRLTVVLPGGELVSQEEALEKLRQALGGREVRADGEGGYLFSWHLPEKDPFLAALLLLQVLL</sequence>
<dbReference type="GO" id="GO:0005975">
    <property type="term" value="P:carbohydrate metabolic process"/>
    <property type="evidence" value="ECO:0007669"/>
    <property type="project" value="InterPro"/>
</dbReference>